<dbReference type="SUPFAM" id="SSF51556">
    <property type="entry name" value="Metallo-dependent hydrolases"/>
    <property type="match status" value="1"/>
</dbReference>
<dbReference type="Gene3D" id="3.20.20.140">
    <property type="entry name" value="Metal-dependent hydrolases"/>
    <property type="match status" value="1"/>
</dbReference>
<dbReference type="InterPro" id="IPR006680">
    <property type="entry name" value="Amidohydro-rel"/>
</dbReference>
<comment type="caution">
    <text evidence="3">The sequence shown here is derived from an EMBL/GenBank/DDBJ whole genome shotgun (WGS) entry which is preliminary data.</text>
</comment>
<evidence type="ECO:0000313" key="3">
    <source>
        <dbReference type="EMBL" id="MCJ2178394.1"/>
    </source>
</evidence>
<accession>A0ABT0B0S1</accession>
<sequence>MEMNDMILVSVDDHLIEPGDMYDRQLSGDLLASAPKLMTMDTGQSYWTYQGMRLPVTGLNAVVGRVPEEYGMEPTSLAQMRRGCWDPRARLDDMNADGIAVQLNYPTAVAMDGSMFANAPDKDLALKHLRAYNDWHSDEWCATDPARFIPLGILPVWDMDATVAEMKRLADKGFRSVTLNDNPTKVGLPSIHNEYWVPFFHAAVDNDLVVSIHIGPGNPSPQASLETPIDAWITTMPMSVSVSIADWLNLHVLQELPDLRVNVAEGGIGWVPALIERADYVYRHHHKWTHADFGGKLPSEVFREHFMVCFITDPYGLRNVEYIGEDIVAFEVDYPHSDSPWPCSPEQLWGQIDGLSDRLLNKVTHENALNWFRFDPFTTHRKEELTVGALRARAKAAGVDTTPQSFGGARPLATGEKRRVTSGDIQKMMGIMAQAAENA</sequence>
<evidence type="ECO:0000259" key="2">
    <source>
        <dbReference type="Pfam" id="PF04909"/>
    </source>
</evidence>
<keyword evidence="4" id="KW-1185">Reference proteome</keyword>
<dbReference type="Pfam" id="PF04909">
    <property type="entry name" value="Amidohydro_2"/>
    <property type="match status" value="1"/>
</dbReference>
<keyword evidence="1" id="KW-0456">Lyase</keyword>
<dbReference type="InterPro" id="IPR032466">
    <property type="entry name" value="Metal_Hydrolase"/>
</dbReference>
<name>A0ABT0B0S1_9SPHN</name>
<protein>
    <submittedName>
        <fullName evidence="3">Amidohydrolase</fullName>
    </submittedName>
</protein>
<organism evidence="3 4">
    <name type="scientific">Novosphingobium album</name>
    <name type="common">ex Hu et al. 2023</name>
    <dbReference type="NCBI Taxonomy" id="2930093"/>
    <lineage>
        <taxon>Bacteria</taxon>
        <taxon>Pseudomonadati</taxon>
        <taxon>Pseudomonadota</taxon>
        <taxon>Alphaproteobacteria</taxon>
        <taxon>Sphingomonadales</taxon>
        <taxon>Sphingomonadaceae</taxon>
        <taxon>Novosphingobium</taxon>
    </lineage>
</organism>
<proteinExistence type="predicted"/>
<evidence type="ECO:0000256" key="1">
    <source>
        <dbReference type="ARBA" id="ARBA00023239"/>
    </source>
</evidence>
<dbReference type="PANTHER" id="PTHR21240:SF28">
    <property type="entry name" value="ISO-OROTATE DECARBOXYLASE (EUROFUNG)"/>
    <property type="match status" value="1"/>
</dbReference>
<dbReference type="Proteomes" id="UP001162880">
    <property type="component" value="Unassembled WGS sequence"/>
</dbReference>
<evidence type="ECO:0000313" key="4">
    <source>
        <dbReference type="Proteomes" id="UP001162880"/>
    </source>
</evidence>
<dbReference type="EMBL" id="JALHLE010000008">
    <property type="protein sequence ID" value="MCJ2178394.1"/>
    <property type="molecule type" value="Genomic_DNA"/>
</dbReference>
<feature type="domain" description="Amidohydrolase-related" evidence="2">
    <location>
        <begin position="79"/>
        <end position="374"/>
    </location>
</feature>
<dbReference type="PANTHER" id="PTHR21240">
    <property type="entry name" value="2-AMINO-3-CARBOXYLMUCONATE-6-SEMIALDEHYDE DECARBOXYLASE"/>
    <property type="match status" value="1"/>
</dbReference>
<gene>
    <name evidence="3" type="ORF">MTR64_07450</name>
</gene>
<dbReference type="RefSeq" id="WP_243992406.1">
    <property type="nucleotide sequence ID" value="NZ_JALHLE010000008.1"/>
</dbReference>
<reference evidence="3" key="1">
    <citation type="submission" date="2022-03" db="EMBL/GenBank/DDBJ databases">
        <title>Identification of a novel bacterium isolated from mangrove sediments.</title>
        <authorList>
            <person name="Pan X."/>
        </authorList>
    </citation>
    <scope>NUCLEOTIDE SEQUENCE</scope>
    <source>
        <strain evidence="3">B2580</strain>
    </source>
</reference>
<dbReference type="InterPro" id="IPR032465">
    <property type="entry name" value="ACMSD"/>
</dbReference>